<dbReference type="EMBL" id="CAUYUJ010014308">
    <property type="protein sequence ID" value="CAK0839611.1"/>
    <property type="molecule type" value="Genomic_DNA"/>
</dbReference>
<reference evidence="1" key="1">
    <citation type="submission" date="2023-10" db="EMBL/GenBank/DDBJ databases">
        <authorList>
            <person name="Chen Y."/>
            <person name="Shah S."/>
            <person name="Dougan E. K."/>
            <person name="Thang M."/>
            <person name="Chan C."/>
        </authorList>
    </citation>
    <scope>NUCLEOTIDE SEQUENCE [LARGE SCALE GENOMIC DNA]</scope>
</reference>
<sequence length="119" mass="12362">MIKDVLRWSSPKETCTRPSDAKACACEYDSAAAGAAEAGGWRRALSSPGAGPAAGARAGRCFFAASVKVLPRASAGSRCPQVPGGARCEPPEVRGPSVPAEIDLLQWTRSIRSMYVVAV</sequence>
<keyword evidence="2" id="KW-1185">Reference proteome</keyword>
<proteinExistence type="predicted"/>
<evidence type="ECO:0000313" key="2">
    <source>
        <dbReference type="Proteomes" id="UP001189429"/>
    </source>
</evidence>
<organism evidence="1 2">
    <name type="scientific">Prorocentrum cordatum</name>
    <dbReference type="NCBI Taxonomy" id="2364126"/>
    <lineage>
        <taxon>Eukaryota</taxon>
        <taxon>Sar</taxon>
        <taxon>Alveolata</taxon>
        <taxon>Dinophyceae</taxon>
        <taxon>Prorocentrales</taxon>
        <taxon>Prorocentraceae</taxon>
        <taxon>Prorocentrum</taxon>
    </lineage>
</organism>
<evidence type="ECO:0000313" key="1">
    <source>
        <dbReference type="EMBL" id="CAK0839611.1"/>
    </source>
</evidence>
<comment type="caution">
    <text evidence="1">The sequence shown here is derived from an EMBL/GenBank/DDBJ whole genome shotgun (WGS) entry which is preliminary data.</text>
</comment>
<name>A0ABN9T3T7_9DINO</name>
<protein>
    <submittedName>
        <fullName evidence="1">Uncharacterized protein</fullName>
    </submittedName>
</protein>
<accession>A0ABN9T3T7</accession>
<gene>
    <name evidence="1" type="ORF">PCOR1329_LOCUS35260</name>
</gene>
<dbReference type="Proteomes" id="UP001189429">
    <property type="component" value="Unassembled WGS sequence"/>
</dbReference>